<dbReference type="PROSITE" id="PS51462">
    <property type="entry name" value="NUDIX"/>
    <property type="match status" value="1"/>
</dbReference>
<dbReference type="CDD" id="cd04693">
    <property type="entry name" value="NUDIX_Hydrolase"/>
    <property type="match status" value="1"/>
</dbReference>
<evidence type="ECO:0000313" key="4">
    <source>
        <dbReference type="Proteomes" id="UP000184032"/>
    </source>
</evidence>
<keyword evidence="1" id="KW-0378">Hydrolase</keyword>
<protein>
    <submittedName>
        <fullName evidence="3">NUDIX domain-containing protein</fullName>
    </submittedName>
</protein>
<dbReference type="EMBL" id="FQXI01000012">
    <property type="protein sequence ID" value="SHH53178.1"/>
    <property type="molecule type" value="Genomic_DNA"/>
</dbReference>
<evidence type="ECO:0000259" key="2">
    <source>
        <dbReference type="PROSITE" id="PS51462"/>
    </source>
</evidence>
<accession>A0A1M5TR73</accession>
<dbReference type="GO" id="GO:0016787">
    <property type="term" value="F:hydrolase activity"/>
    <property type="evidence" value="ECO:0007669"/>
    <property type="project" value="UniProtKB-KW"/>
</dbReference>
<sequence length="170" mass="20026">MAEFWDIYNEKGKKKNKIIKKGQLLLRGEYHLVVESWIRCGENEFLIQRRSANKKLFPNMWYCSAGGSVLAGEEPRDGIIREVKEELGIDVSSDKIRLKRIVVEDYSIFYIYLIDREINIDDLVLQKEEVSEAKIVSSEEIKKLIKSGEMIYLDYYDKFFKSVEKIPYLI</sequence>
<evidence type="ECO:0000256" key="1">
    <source>
        <dbReference type="ARBA" id="ARBA00022801"/>
    </source>
</evidence>
<dbReference type="Pfam" id="PF00293">
    <property type="entry name" value="NUDIX"/>
    <property type="match status" value="1"/>
</dbReference>
<feature type="domain" description="Nudix hydrolase" evidence="2">
    <location>
        <begin position="29"/>
        <end position="158"/>
    </location>
</feature>
<dbReference type="RefSeq" id="WP_073185126.1">
    <property type="nucleotide sequence ID" value="NZ_FQXI01000012.1"/>
</dbReference>
<organism evidence="3 4">
    <name type="scientific">Anaerosphaera aminiphila DSM 21120</name>
    <dbReference type="NCBI Taxonomy" id="1120995"/>
    <lineage>
        <taxon>Bacteria</taxon>
        <taxon>Bacillati</taxon>
        <taxon>Bacillota</taxon>
        <taxon>Tissierellia</taxon>
        <taxon>Tissierellales</taxon>
        <taxon>Peptoniphilaceae</taxon>
        <taxon>Anaerosphaera</taxon>
    </lineage>
</organism>
<dbReference type="OrthoDB" id="9786032at2"/>
<gene>
    <name evidence="3" type="ORF">SAMN02745245_01535</name>
</gene>
<keyword evidence="4" id="KW-1185">Reference proteome</keyword>
<evidence type="ECO:0000313" key="3">
    <source>
        <dbReference type="EMBL" id="SHH53178.1"/>
    </source>
</evidence>
<dbReference type="InterPro" id="IPR015797">
    <property type="entry name" value="NUDIX_hydrolase-like_dom_sf"/>
</dbReference>
<dbReference type="STRING" id="1120995.SAMN02745245_01535"/>
<dbReference type="PANTHER" id="PTHR10885">
    <property type="entry name" value="ISOPENTENYL-DIPHOSPHATE DELTA-ISOMERASE"/>
    <property type="match status" value="1"/>
</dbReference>
<dbReference type="Gene3D" id="3.90.79.10">
    <property type="entry name" value="Nucleoside Triphosphate Pyrophosphohydrolase"/>
    <property type="match status" value="1"/>
</dbReference>
<dbReference type="Proteomes" id="UP000184032">
    <property type="component" value="Unassembled WGS sequence"/>
</dbReference>
<dbReference type="AlphaFoldDB" id="A0A1M5TR73"/>
<dbReference type="PANTHER" id="PTHR10885:SF0">
    <property type="entry name" value="ISOPENTENYL-DIPHOSPHATE DELTA-ISOMERASE"/>
    <property type="match status" value="1"/>
</dbReference>
<name>A0A1M5TR73_9FIRM</name>
<reference evidence="3 4" key="1">
    <citation type="submission" date="2016-11" db="EMBL/GenBank/DDBJ databases">
        <authorList>
            <person name="Jaros S."/>
            <person name="Januszkiewicz K."/>
            <person name="Wedrychowicz H."/>
        </authorList>
    </citation>
    <scope>NUCLEOTIDE SEQUENCE [LARGE SCALE GENOMIC DNA]</scope>
    <source>
        <strain evidence="3 4">DSM 21120</strain>
    </source>
</reference>
<dbReference type="InterPro" id="IPR020084">
    <property type="entry name" value="NUDIX_hydrolase_CS"/>
</dbReference>
<dbReference type="PROSITE" id="PS00893">
    <property type="entry name" value="NUDIX_BOX"/>
    <property type="match status" value="1"/>
</dbReference>
<dbReference type="SUPFAM" id="SSF55811">
    <property type="entry name" value="Nudix"/>
    <property type="match status" value="1"/>
</dbReference>
<proteinExistence type="predicted"/>
<dbReference type="InterPro" id="IPR000086">
    <property type="entry name" value="NUDIX_hydrolase_dom"/>
</dbReference>